<evidence type="ECO:0000256" key="4">
    <source>
        <dbReference type="ARBA" id="ARBA00022801"/>
    </source>
</evidence>
<keyword evidence="5 7" id="KW-0460">Magnesium</keyword>
<evidence type="ECO:0000256" key="7">
    <source>
        <dbReference type="PIRSR" id="PIRSR604808-2"/>
    </source>
</evidence>
<dbReference type="NCBIfam" id="TIGR00633">
    <property type="entry name" value="xth"/>
    <property type="match status" value="1"/>
</dbReference>
<dbReference type="GO" id="GO:0005634">
    <property type="term" value="C:nucleus"/>
    <property type="evidence" value="ECO:0007669"/>
    <property type="project" value="TreeGrafter"/>
</dbReference>
<dbReference type="PROSITE" id="PS00727">
    <property type="entry name" value="AP_NUCLEASE_F1_2"/>
    <property type="match status" value="1"/>
</dbReference>
<dbReference type="Pfam" id="PF03372">
    <property type="entry name" value="Exo_endo_phos"/>
    <property type="match status" value="1"/>
</dbReference>
<evidence type="ECO:0000256" key="6">
    <source>
        <dbReference type="PIRSR" id="PIRSR604808-1"/>
    </source>
</evidence>
<dbReference type="InterPro" id="IPR036691">
    <property type="entry name" value="Endo/exonu/phosph_ase_sf"/>
</dbReference>
<feature type="binding site" evidence="7">
    <location>
        <position position="187"/>
    </location>
    <ligand>
        <name>Mg(2+)</name>
        <dbReference type="ChEBI" id="CHEBI:18420"/>
        <label>1</label>
    </ligand>
</feature>
<feature type="site" description="Important for catalytic activity" evidence="8">
    <location>
        <position position="259"/>
    </location>
</feature>
<feature type="domain" description="Endonuclease/exonuclease/phosphatase" evidence="11">
    <location>
        <begin position="39"/>
        <end position="285"/>
    </location>
</feature>
<dbReference type="Proteomes" id="UP000187209">
    <property type="component" value="Unassembled WGS sequence"/>
</dbReference>
<evidence type="ECO:0000256" key="1">
    <source>
        <dbReference type="ARBA" id="ARBA00001936"/>
    </source>
</evidence>
<dbReference type="EC" id="3.1.21.-" evidence="9"/>
<feature type="binding site" evidence="7">
    <location>
        <position position="284"/>
    </location>
    <ligand>
        <name>Mg(2+)</name>
        <dbReference type="ChEBI" id="CHEBI:18420"/>
        <label>1</label>
    </ligand>
</feature>
<evidence type="ECO:0000313" key="13">
    <source>
        <dbReference type="Proteomes" id="UP000187209"/>
    </source>
</evidence>
<comment type="similarity">
    <text evidence="2 9">Belongs to the DNA repair enzymes AP/ExoA family.</text>
</comment>
<dbReference type="AlphaFoldDB" id="A0A1R2BSQ0"/>
<feature type="active site" description="Proton donor/acceptor" evidence="6">
    <location>
        <position position="187"/>
    </location>
</feature>
<dbReference type="PANTHER" id="PTHR22748:SF6">
    <property type="entry name" value="DNA-(APURINIC OR APYRIMIDINIC SITE) ENDONUCLEASE"/>
    <property type="match status" value="1"/>
</dbReference>
<sequence length="294" mass="34107">MSKRKVPAEVPKKKPKTLSAQSKTVSGQGIFSRSEIHIVSWNVNGIRAWIKKNNVLDFCSKEEIDILCFNETKLQDKDVNDIKKRFPQYPYQYWSCSQAKKGYSGTAILSKIEPMSFTQGIGKDKHDNEGRTITAEFSTFFVVATYIPNAGQKLERLKYRTKEWDQDFRKYLKTLESRGKGVIWLGDLNVIHQDIDIFNIKGKEKIAGCTPDERKEFREFLNEGLVDSFRHLYPNERKYSWYSGRSAKARSENMGWRLDYVIISESLVSKLRDSKIYDDVEGSDHHPIEVILNN</sequence>
<keyword evidence="9" id="KW-0234">DNA repair</keyword>
<evidence type="ECO:0000256" key="8">
    <source>
        <dbReference type="PIRSR" id="PIRSR604808-3"/>
    </source>
</evidence>
<comment type="cofactor">
    <cofactor evidence="1">
        <name>Mn(2+)</name>
        <dbReference type="ChEBI" id="CHEBI:29035"/>
    </cofactor>
</comment>
<evidence type="ECO:0000256" key="2">
    <source>
        <dbReference type="ARBA" id="ARBA00007092"/>
    </source>
</evidence>
<proteinExistence type="inferred from homology"/>
<feature type="region of interest" description="Disordered" evidence="10">
    <location>
        <begin position="1"/>
        <end position="21"/>
    </location>
</feature>
<evidence type="ECO:0000313" key="12">
    <source>
        <dbReference type="EMBL" id="OMJ79843.1"/>
    </source>
</evidence>
<feature type="binding site" evidence="7">
    <location>
        <position position="71"/>
    </location>
    <ligand>
        <name>Mg(2+)</name>
        <dbReference type="ChEBI" id="CHEBI:18420"/>
        <label>1</label>
    </ligand>
</feature>
<dbReference type="CDD" id="cd09087">
    <property type="entry name" value="Ape1-like_AP-endo"/>
    <property type="match status" value="1"/>
</dbReference>
<dbReference type="SUPFAM" id="SSF56219">
    <property type="entry name" value="DNase I-like"/>
    <property type="match status" value="1"/>
</dbReference>
<dbReference type="InterPro" id="IPR005135">
    <property type="entry name" value="Endo/exonuclease/phosphatase"/>
</dbReference>
<comment type="cofactor">
    <cofactor evidence="7 9">
        <name>Mg(2+)</name>
        <dbReference type="ChEBI" id="CHEBI:18420"/>
    </cofactor>
    <cofactor evidence="7 9">
        <name>Mn(2+)</name>
        <dbReference type="ChEBI" id="CHEBI:29035"/>
    </cofactor>
    <text evidence="7 9">Probably binds two magnesium or manganese ions per subunit.</text>
</comment>
<keyword evidence="13" id="KW-1185">Reference proteome</keyword>
<dbReference type="GO" id="GO:0008311">
    <property type="term" value="F:double-stranded DNA 3'-5' DNA exonuclease activity"/>
    <property type="evidence" value="ECO:0007669"/>
    <property type="project" value="UniProtKB-EC"/>
</dbReference>
<keyword evidence="4" id="KW-0378">Hydrolase</keyword>
<dbReference type="GO" id="GO:0003906">
    <property type="term" value="F:DNA-(apurinic or apyrimidinic site) endonuclease activity"/>
    <property type="evidence" value="ECO:0007669"/>
    <property type="project" value="TreeGrafter"/>
</dbReference>
<feature type="active site" evidence="6">
    <location>
        <position position="146"/>
    </location>
</feature>
<dbReference type="EMBL" id="MPUH01000451">
    <property type="protein sequence ID" value="OMJ79843.1"/>
    <property type="molecule type" value="Genomic_DNA"/>
</dbReference>
<dbReference type="GO" id="GO:0003677">
    <property type="term" value="F:DNA binding"/>
    <property type="evidence" value="ECO:0007669"/>
    <property type="project" value="InterPro"/>
</dbReference>
<organism evidence="12 13">
    <name type="scientific">Stentor coeruleus</name>
    <dbReference type="NCBI Taxonomy" id="5963"/>
    <lineage>
        <taxon>Eukaryota</taxon>
        <taxon>Sar</taxon>
        <taxon>Alveolata</taxon>
        <taxon>Ciliophora</taxon>
        <taxon>Postciliodesmatophora</taxon>
        <taxon>Heterotrichea</taxon>
        <taxon>Heterotrichida</taxon>
        <taxon>Stentoridae</taxon>
        <taxon>Stentor</taxon>
    </lineage>
</organism>
<keyword evidence="7" id="KW-0464">Manganese</keyword>
<dbReference type="PROSITE" id="PS51435">
    <property type="entry name" value="AP_NUCLEASE_F1_4"/>
    <property type="match status" value="1"/>
</dbReference>
<comment type="caution">
    <text evidence="12">The sequence shown here is derived from an EMBL/GenBank/DDBJ whole genome shotgun (WGS) entry which is preliminary data.</text>
</comment>
<reference evidence="12 13" key="1">
    <citation type="submission" date="2016-11" db="EMBL/GenBank/DDBJ databases">
        <title>The macronuclear genome of Stentor coeruleus: a giant cell with tiny introns.</title>
        <authorList>
            <person name="Slabodnick M."/>
            <person name="Ruby J.G."/>
            <person name="Reiff S.B."/>
            <person name="Swart E.C."/>
            <person name="Gosai S."/>
            <person name="Prabakaran S."/>
            <person name="Witkowska E."/>
            <person name="Larue G.E."/>
            <person name="Fisher S."/>
            <person name="Freeman R.M."/>
            <person name="Gunawardena J."/>
            <person name="Chu W."/>
            <person name="Stover N.A."/>
            <person name="Gregory B.D."/>
            <person name="Nowacki M."/>
            <person name="Derisi J."/>
            <person name="Roy S.W."/>
            <person name="Marshall W.F."/>
            <person name="Sood P."/>
        </authorList>
    </citation>
    <scope>NUCLEOTIDE SEQUENCE [LARGE SCALE GENOMIC DNA]</scope>
    <source>
        <strain evidence="12">WM001</strain>
    </source>
</reference>
<feature type="binding site" evidence="7">
    <location>
        <position position="42"/>
    </location>
    <ligand>
        <name>Mg(2+)</name>
        <dbReference type="ChEBI" id="CHEBI:18420"/>
        <label>1</label>
    </ligand>
</feature>
<keyword evidence="9" id="KW-0227">DNA damage</keyword>
<keyword evidence="3 7" id="KW-0479">Metal-binding</keyword>
<feature type="compositionally biased region" description="Basic and acidic residues" evidence="10">
    <location>
        <begin position="1"/>
        <end position="12"/>
    </location>
</feature>
<dbReference type="GO" id="GO:0006284">
    <property type="term" value="P:base-excision repair"/>
    <property type="evidence" value="ECO:0007669"/>
    <property type="project" value="TreeGrafter"/>
</dbReference>
<dbReference type="Gene3D" id="3.60.10.10">
    <property type="entry name" value="Endonuclease/exonuclease/phosphatase"/>
    <property type="match status" value="1"/>
</dbReference>
<evidence type="ECO:0000256" key="10">
    <source>
        <dbReference type="SAM" id="MobiDB-lite"/>
    </source>
</evidence>
<evidence type="ECO:0000256" key="5">
    <source>
        <dbReference type="ARBA" id="ARBA00022842"/>
    </source>
</evidence>
<evidence type="ECO:0000256" key="3">
    <source>
        <dbReference type="ARBA" id="ARBA00022723"/>
    </source>
</evidence>
<dbReference type="EC" id="3.1.11.2" evidence="9"/>
<feature type="binding site" evidence="7">
    <location>
        <position position="189"/>
    </location>
    <ligand>
        <name>Mg(2+)</name>
        <dbReference type="ChEBI" id="CHEBI:18420"/>
        <label>1</label>
    </ligand>
</feature>
<dbReference type="NCBIfam" id="TIGR00195">
    <property type="entry name" value="exoDNase_III"/>
    <property type="match status" value="1"/>
</dbReference>
<feature type="binding site" evidence="7">
    <location>
        <position position="285"/>
    </location>
    <ligand>
        <name>Mg(2+)</name>
        <dbReference type="ChEBI" id="CHEBI:18420"/>
        <label>1</label>
    </ligand>
</feature>
<feature type="site" description="Interaction with DNA substrate" evidence="8">
    <location>
        <position position="285"/>
    </location>
</feature>
<dbReference type="GO" id="GO:0046872">
    <property type="term" value="F:metal ion binding"/>
    <property type="evidence" value="ECO:0007669"/>
    <property type="project" value="UniProtKB-KW"/>
</dbReference>
<dbReference type="GO" id="GO:0008081">
    <property type="term" value="F:phosphoric diester hydrolase activity"/>
    <property type="evidence" value="ECO:0007669"/>
    <property type="project" value="TreeGrafter"/>
</dbReference>
<gene>
    <name evidence="12" type="ORF">SteCoe_20039</name>
</gene>
<dbReference type="PANTHER" id="PTHR22748">
    <property type="entry name" value="AP ENDONUCLEASE"/>
    <property type="match status" value="1"/>
</dbReference>
<accession>A0A1R2BSQ0</accession>
<dbReference type="InterPro" id="IPR004808">
    <property type="entry name" value="AP_endonuc_1"/>
</dbReference>
<evidence type="ECO:0000259" key="11">
    <source>
        <dbReference type="Pfam" id="PF03372"/>
    </source>
</evidence>
<name>A0A1R2BSQ0_9CILI</name>
<evidence type="ECO:0000256" key="9">
    <source>
        <dbReference type="RuleBase" id="RU362131"/>
    </source>
</evidence>
<dbReference type="InterPro" id="IPR020848">
    <property type="entry name" value="AP_endonuclease_F1_CS"/>
</dbReference>
<feature type="site" description="Transition state stabilizer" evidence="8">
    <location>
        <position position="189"/>
    </location>
</feature>
<dbReference type="OrthoDB" id="498125at2759"/>
<protein>
    <recommendedName>
        <fullName evidence="9">DNA repair nuclease/redox regulator APEX1</fullName>
        <shortName evidence="9">APEN</shortName>
        <shortName evidence="9">REF-1</shortName>
        <ecNumber evidence="9">3.1.11.2</ecNumber>
        <ecNumber evidence="9">3.1.21.-</ecNumber>
    </recommendedName>
    <alternativeName>
        <fullName evidence="9">APEX nuclease</fullName>
    </alternativeName>
    <alternativeName>
        <fullName evidence="9">Apurinic-apyrimidinic endonuclease 1</fullName>
    </alternativeName>
    <alternativeName>
        <fullName evidence="9">Redox factor-1</fullName>
    </alternativeName>
    <component>
        <recommendedName>
            <fullName evidence="9">DNA repair nuclease/redox regulator APEX1, mitochondrial</fullName>
        </recommendedName>
    </component>
</protein>
<feature type="active site" description="Proton acceptor" evidence="6">
    <location>
        <position position="285"/>
    </location>
</feature>